<evidence type="ECO:0000313" key="2">
    <source>
        <dbReference type="WBParaSite" id="ACAC_0000615801-mRNA-1"/>
    </source>
</evidence>
<dbReference type="Proteomes" id="UP000035642">
    <property type="component" value="Unassembled WGS sequence"/>
</dbReference>
<proteinExistence type="predicted"/>
<sequence length="165" mass="18817">MSPSKKKKAFNAVVNPPFLVSNDDERFYVNAELPEGQINASRTMLSALLQPTWKSELLSYVDNSMEHVRPQEVQTANVVRTPILVANKQARLQSRNVFSAPLNKEHTQSNTRRRRIACQKAGCRRSVFIENVGRHVRTHVQNAPYSVNTDRMLQLCFPNLACPRE</sequence>
<keyword evidence="1" id="KW-1185">Reference proteome</keyword>
<dbReference type="WBParaSite" id="ACAC_0000615801-mRNA-1">
    <property type="protein sequence ID" value="ACAC_0000615801-mRNA-1"/>
    <property type="gene ID" value="ACAC_0000615801"/>
</dbReference>
<reference evidence="1" key="1">
    <citation type="submission" date="2012-09" db="EMBL/GenBank/DDBJ databases">
        <authorList>
            <person name="Martin A.A."/>
        </authorList>
    </citation>
    <scope>NUCLEOTIDE SEQUENCE</scope>
</reference>
<reference evidence="2" key="2">
    <citation type="submission" date="2017-02" db="UniProtKB">
        <authorList>
            <consortium name="WormBaseParasite"/>
        </authorList>
    </citation>
    <scope>IDENTIFICATION</scope>
</reference>
<organism evidence="1 2">
    <name type="scientific">Angiostrongylus cantonensis</name>
    <name type="common">Rat lungworm</name>
    <dbReference type="NCBI Taxonomy" id="6313"/>
    <lineage>
        <taxon>Eukaryota</taxon>
        <taxon>Metazoa</taxon>
        <taxon>Ecdysozoa</taxon>
        <taxon>Nematoda</taxon>
        <taxon>Chromadorea</taxon>
        <taxon>Rhabditida</taxon>
        <taxon>Rhabditina</taxon>
        <taxon>Rhabditomorpha</taxon>
        <taxon>Strongyloidea</taxon>
        <taxon>Metastrongylidae</taxon>
        <taxon>Angiostrongylus</taxon>
    </lineage>
</organism>
<protein>
    <submittedName>
        <fullName evidence="2">C2H2-type domain-containing protein</fullName>
    </submittedName>
</protein>
<accession>A0A0K0D7W3</accession>
<name>A0A0K0D7W3_ANGCA</name>
<evidence type="ECO:0000313" key="1">
    <source>
        <dbReference type="Proteomes" id="UP000035642"/>
    </source>
</evidence>
<dbReference type="AlphaFoldDB" id="A0A0K0D7W3"/>